<comment type="caution">
    <text evidence="1">The sequence shown here is derived from an EMBL/GenBank/DDBJ whole genome shotgun (WGS) entry which is preliminary data.</text>
</comment>
<dbReference type="InterPro" id="IPR016039">
    <property type="entry name" value="Thiolase-like"/>
</dbReference>
<dbReference type="SUPFAM" id="SSF53901">
    <property type="entry name" value="Thiolase-like"/>
    <property type="match status" value="1"/>
</dbReference>
<keyword evidence="2" id="KW-1185">Reference proteome</keyword>
<proteinExistence type="predicted"/>
<organism evidence="1 2">
    <name type="scientific">Robertmurraya mangrovi</name>
    <dbReference type="NCBI Taxonomy" id="3098077"/>
    <lineage>
        <taxon>Bacteria</taxon>
        <taxon>Bacillati</taxon>
        <taxon>Bacillota</taxon>
        <taxon>Bacilli</taxon>
        <taxon>Bacillales</taxon>
        <taxon>Bacillaceae</taxon>
        <taxon>Robertmurraya</taxon>
    </lineage>
</organism>
<gene>
    <name evidence="1" type="primary">spoVAD</name>
    <name evidence="1" type="ORF">SM124_01320</name>
</gene>
<dbReference type="NCBIfam" id="NF009069">
    <property type="entry name" value="PRK12404.1"/>
    <property type="match status" value="1"/>
</dbReference>
<dbReference type="Pfam" id="PF07451">
    <property type="entry name" value="SpoVAD"/>
    <property type="match status" value="1"/>
</dbReference>
<dbReference type="InterPro" id="IPR038369">
    <property type="entry name" value="SpoVAD_sf"/>
</dbReference>
<dbReference type="InterPro" id="IPR010894">
    <property type="entry name" value="SpoVAD"/>
</dbReference>
<accession>A0ABU5IT99</accession>
<dbReference type="RefSeq" id="WP_322444681.1">
    <property type="nucleotide sequence ID" value="NZ_JAXOFX010000001.1"/>
</dbReference>
<dbReference type="PIRSF" id="PIRSF011570">
    <property type="entry name" value="SpoVAD"/>
    <property type="match status" value="1"/>
</dbReference>
<dbReference type="Proteomes" id="UP001290455">
    <property type="component" value="Unassembled WGS sequence"/>
</dbReference>
<name>A0ABU5IT99_9BACI</name>
<dbReference type="EMBL" id="JAXOFX010000001">
    <property type="protein sequence ID" value="MDZ5470378.1"/>
    <property type="molecule type" value="Genomic_DNA"/>
</dbReference>
<sequence length="338" mass="36300">MLQGKQSWVFKTRPVIVSTGVAAGPFEAKGHLTEDFDIIHEDLWMGEDSYEKAQRVLMDGAAETALRKGEVSKEQVQFFIAGDLINQITPSSLAARTLAMPYFGIFGACSTSMEGLALASFIIDNNGANYILTGAASHNSATEKQFRYPTEYGGQKPPTAQWTVTGAGAALLKKNEQEKGMLVTTSATIGKVIDMGMTDPFNMGGAMAPAAADTITAHFRDLNIDPSYYDLIVTGDLGKIGQETTYELLINNGLNIDEQKFRDCGLMLYTEDQPVQSGGSGAGCSATVLYGHLVKQMRQGVYKRILVVATGALLSPLTFQQGESIPCIAHAVSIEMSS</sequence>
<dbReference type="NCBIfam" id="NF006160">
    <property type="entry name" value="PRK08304.1"/>
    <property type="match status" value="1"/>
</dbReference>
<evidence type="ECO:0000313" key="2">
    <source>
        <dbReference type="Proteomes" id="UP001290455"/>
    </source>
</evidence>
<evidence type="ECO:0000313" key="1">
    <source>
        <dbReference type="EMBL" id="MDZ5470378.1"/>
    </source>
</evidence>
<dbReference type="Gene3D" id="3.40.47.40">
    <property type="entry name" value="Stage V sporulation protein AD"/>
    <property type="match status" value="1"/>
</dbReference>
<reference evidence="1 2" key="1">
    <citation type="submission" date="2023-11" db="EMBL/GenBank/DDBJ databases">
        <title>Bacillus jintuensis, isolated from a mudflat on the Beibu Gulf coast.</title>
        <authorList>
            <person name="Li M."/>
        </authorList>
    </citation>
    <scope>NUCLEOTIDE SEQUENCE [LARGE SCALE GENOMIC DNA]</scope>
    <source>
        <strain evidence="1 2">31A1R</strain>
    </source>
</reference>
<dbReference type="NCBIfam" id="TIGR02845">
    <property type="entry name" value="spore_V_AD"/>
    <property type="match status" value="1"/>
</dbReference>
<protein>
    <submittedName>
        <fullName evidence="1">Stage V sporulation protein AD</fullName>
    </submittedName>
</protein>